<dbReference type="RefSeq" id="WP_071313828.1">
    <property type="nucleotide sequence ID" value="NZ_MLQQ01000038.1"/>
</dbReference>
<sequence length="515" mass="60594">MSLLRRKKKMRFLIIARVGDDSLHHEWLSSIEHKNFDLCISYFGDTPGRFKEDSDFYFESKGPKWPIIKEVLSKLGEKINQYEAVWIPDDDISTNTPNINRMFERFIEQGFELAQPALTTESHHSHFITIEQPDYLWRYCNFVEIMVPIFSKSALGICWDTFDYCQSGWGLDLLWPKLLGFPHKKMAIIDETPVFHTRPIGAGTLYNGISPHHELNQMIIKYNLDSSLIHSRHYDGVLRKRRMFVLILAHMDEHVLDVQIQNVRHFNPDAGIILYRSGTNEDFAKNLRVPICPYSRTVHYANSARVLWDVMRWFEETNVDYEYLISFDHDMLFVKPGFENFLDNCMKEYDCMGWQKLTGTEIEKYPDPRVGQSLWEEWHKWRPIFKVDNFLRYFNPGQVYRKGIISKMVSYLKTTIDQKELDRLFNETQILGFEEMFSVTLALANGGRCGEYPDGQFYNNAVRWGENITLDEAISVIKHPSYFWIHPIKGNSLVEMHQWLLSNSEGEKNSMTILT</sequence>
<dbReference type="Proteomes" id="UP000180098">
    <property type="component" value="Unassembled WGS sequence"/>
</dbReference>
<keyword evidence="2" id="KW-1185">Reference proteome</keyword>
<protein>
    <recommendedName>
        <fullName evidence="3">DUF707 domain-containing protein</fullName>
    </recommendedName>
</protein>
<organism evidence="1 2">
    <name type="scientific">Anaerobacillus arseniciselenatis</name>
    <dbReference type="NCBI Taxonomy" id="85682"/>
    <lineage>
        <taxon>Bacteria</taxon>
        <taxon>Bacillati</taxon>
        <taxon>Bacillota</taxon>
        <taxon>Bacilli</taxon>
        <taxon>Bacillales</taxon>
        <taxon>Bacillaceae</taxon>
        <taxon>Anaerobacillus</taxon>
    </lineage>
</organism>
<comment type="caution">
    <text evidence="1">The sequence shown here is derived from an EMBL/GenBank/DDBJ whole genome shotgun (WGS) entry which is preliminary data.</text>
</comment>
<gene>
    <name evidence="1" type="ORF">BKP35_13165</name>
</gene>
<evidence type="ECO:0000313" key="1">
    <source>
        <dbReference type="EMBL" id="OIJ10773.1"/>
    </source>
</evidence>
<evidence type="ECO:0008006" key="3">
    <source>
        <dbReference type="Google" id="ProtNLM"/>
    </source>
</evidence>
<evidence type="ECO:0000313" key="2">
    <source>
        <dbReference type="Proteomes" id="UP000180098"/>
    </source>
</evidence>
<reference evidence="1 2" key="1">
    <citation type="submission" date="2016-10" db="EMBL/GenBank/DDBJ databases">
        <title>Draft genome sequences of four alkaliphilic bacteria belonging to the Anaerobacillus genus.</title>
        <authorList>
            <person name="Bassil N.M."/>
            <person name="Lloyd J.R."/>
        </authorList>
    </citation>
    <scope>NUCLEOTIDE SEQUENCE [LARGE SCALE GENOMIC DNA]</scope>
    <source>
        <strain evidence="1 2">DSM 15340</strain>
    </source>
</reference>
<dbReference type="AlphaFoldDB" id="A0A1S2LFD6"/>
<dbReference type="EMBL" id="MLQQ01000038">
    <property type="protein sequence ID" value="OIJ10773.1"/>
    <property type="molecule type" value="Genomic_DNA"/>
</dbReference>
<dbReference type="OrthoDB" id="9801954at2"/>
<proteinExistence type="predicted"/>
<accession>A0A1S2LFD6</accession>
<name>A0A1S2LFD6_9BACI</name>